<organism evidence="3 4">
    <name type="scientific">Microvirga terricola</name>
    <dbReference type="NCBI Taxonomy" id="2719797"/>
    <lineage>
        <taxon>Bacteria</taxon>
        <taxon>Pseudomonadati</taxon>
        <taxon>Pseudomonadota</taxon>
        <taxon>Alphaproteobacteria</taxon>
        <taxon>Hyphomicrobiales</taxon>
        <taxon>Methylobacteriaceae</taxon>
        <taxon>Microvirga</taxon>
    </lineage>
</organism>
<feature type="transmembrane region" description="Helical" evidence="1">
    <location>
        <begin position="332"/>
        <end position="353"/>
    </location>
</feature>
<feature type="transmembrane region" description="Helical" evidence="1">
    <location>
        <begin position="51"/>
        <end position="74"/>
    </location>
</feature>
<dbReference type="PANTHER" id="PTHR23028:SF53">
    <property type="entry name" value="ACYL_TRANSF_3 DOMAIN-CONTAINING PROTEIN"/>
    <property type="match status" value="1"/>
</dbReference>
<dbReference type="InterPro" id="IPR002656">
    <property type="entry name" value="Acyl_transf_3_dom"/>
</dbReference>
<evidence type="ECO:0000259" key="2">
    <source>
        <dbReference type="Pfam" id="PF01757"/>
    </source>
</evidence>
<sequence length="376" mass="42104">MQQLGAAPKGHIDDIDYLRGLAIFLTGIAHLGLGMPSVSPLYMWVITHAQFWGGVYLFFVISGFVISRAFLVTFEEARSGEAFRAAWKAFYVRRFFRIVPTALFWIFVTLLFAVVFNTHGSFGPLRGNIIQALSAALFVYNFYIPNWTATFGVFWSLALEEQFYLVFPLLSWLPSRWRLPLLVLPIIAFFFVHRPAGTYPVFFPLDTLCYGVLIALFHRSGLRDRFEPRFLQIAALRYLNIALSILGLILIPQLCQNVTSGTSLMTLVCVWIIFCSSYDKGYMIPPAAGWMRGMGKVSFSAYLCHMPAFLVAREAAISLGASFSLSDQVKNLVAVVFGVSLASAMSVLSYRFIESPSRRISRGTAVPSRLELSAAE</sequence>
<proteinExistence type="predicted"/>
<reference evidence="3 4" key="1">
    <citation type="submission" date="2020-03" db="EMBL/GenBank/DDBJ databases">
        <title>The genome sequence of Microvirga sp. c23x22.</title>
        <authorList>
            <person name="Zhang X."/>
        </authorList>
    </citation>
    <scope>NUCLEOTIDE SEQUENCE [LARGE SCALE GENOMIC DNA]</scope>
    <source>
        <strain evidence="4">c23x22</strain>
    </source>
</reference>
<feature type="transmembrane region" description="Helical" evidence="1">
    <location>
        <begin position="21"/>
        <end position="45"/>
    </location>
</feature>
<keyword evidence="1" id="KW-0472">Membrane</keyword>
<feature type="domain" description="Acyltransferase 3" evidence="2">
    <location>
        <begin position="13"/>
        <end position="350"/>
    </location>
</feature>
<keyword evidence="3" id="KW-0012">Acyltransferase</keyword>
<dbReference type="Pfam" id="PF01757">
    <property type="entry name" value="Acyl_transf_3"/>
    <property type="match status" value="1"/>
</dbReference>
<gene>
    <name evidence="3" type="ORF">HB375_10300</name>
</gene>
<accession>A0ABX0VD20</accession>
<feature type="transmembrane region" description="Helical" evidence="1">
    <location>
        <begin position="230"/>
        <end position="252"/>
    </location>
</feature>
<evidence type="ECO:0000313" key="4">
    <source>
        <dbReference type="Proteomes" id="UP000707352"/>
    </source>
</evidence>
<feature type="transmembrane region" description="Helical" evidence="1">
    <location>
        <begin position="129"/>
        <end position="157"/>
    </location>
</feature>
<name>A0ABX0VD20_9HYPH</name>
<keyword evidence="1" id="KW-0812">Transmembrane</keyword>
<dbReference type="PANTHER" id="PTHR23028">
    <property type="entry name" value="ACETYLTRANSFERASE"/>
    <property type="match status" value="1"/>
</dbReference>
<feature type="transmembrane region" description="Helical" evidence="1">
    <location>
        <begin position="258"/>
        <end position="278"/>
    </location>
</feature>
<keyword evidence="4" id="KW-1185">Reference proteome</keyword>
<dbReference type="InterPro" id="IPR050879">
    <property type="entry name" value="Acyltransferase_3"/>
</dbReference>
<dbReference type="Proteomes" id="UP000707352">
    <property type="component" value="Unassembled WGS sequence"/>
</dbReference>
<dbReference type="GO" id="GO:0016746">
    <property type="term" value="F:acyltransferase activity"/>
    <property type="evidence" value="ECO:0007669"/>
    <property type="project" value="UniProtKB-KW"/>
</dbReference>
<feature type="transmembrane region" description="Helical" evidence="1">
    <location>
        <begin position="199"/>
        <end position="218"/>
    </location>
</feature>
<evidence type="ECO:0000313" key="3">
    <source>
        <dbReference type="EMBL" id="NIX77001.1"/>
    </source>
</evidence>
<comment type="caution">
    <text evidence="3">The sequence shown here is derived from an EMBL/GenBank/DDBJ whole genome shotgun (WGS) entry which is preliminary data.</text>
</comment>
<feature type="transmembrane region" description="Helical" evidence="1">
    <location>
        <begin position="95"/>
        <end position="117"/>
    </location>
</feature>
<keyword evidence="3" id="KW-0808">Transferase</keyword>
<dbReference type="RefSeq" id="WP_167672897.1">
    <property type="nucleotide sequence ID" value="NZ_JAATJS010000003.1"/>
</dbReference>
<feature type="transmembrane region" description="Helical" evidence="1">
    <location>
        <begin position="299"/>
        <end position="320"/>
    </location>
</feature>
<keyword evidence="1" id="KW-1133">Transmembrane helix</keyword>
<dbReference type="EMBL" id="JAATJS010000003">
    <property type="protein sequence ID" value="NIX77001.1"/>
    <property type="molecule type" value="Genomic_DNA"/>
</dbReference>
<evidence type="ECO:0000256" key="1">
    <source>
        <dbReference type="SAM" id="Phobius"/>
    </source>
</evidence>
<protein>
    <submittedName>
        <fullName evidence="3">Acyltransferase</fullName>
    </submittedName>
</protein>